<protein>
    <submittedName>
        <fullName evidence="6">Metal-dependent transcriptional regulator</fullName>
    </submittedName>
</protein>
<dbReference type="InterPro" id="IPR050536">
    <property type="entry name" value="DtxR_MntR_Metal-Reg"/>
</dbReference>
<comment type="similarity">
    <text evidence="1">Belongs to the DtxR/MntR family.</text>
</comment>
<dbReference type="SUPFAM" id="SSF46785">
    <property type="entry name" value="Winged helix' DNA-binding domain"/>
    <property type="match status" value="1"/>
</dbReference>
<dbReference type="GO" id="GO:0003700">
    <property type="term" value="F:DNA-binding transcription factor activity"/>
    <property type="evidence" value="ECO:0007669"/>
    <property type="project" value="InterPro"/>
</dbReference>
<dbReference type="PANTHER" id="PTHR33238:SF7">
    <property type="entry name" value="IRON-DEPENDENT TRANSCRIPTIONAL REGULATOR"/>
    <property type="match status" value="1"/>
</dbReference>
<gene>
    <name evidence="6" type="ORF">OdinLCB4_000410</name>
</gene>
<keyword evidence="4" id="KW-0804">Transcription</keyword>
<evidence type="ECO:0000256" key="4">
    <source>
        <dbReference type="ARBA" id="ARBA00023163"/>
    </source>
</evidence>
<dbReference type="InterPro" id="IPR036388">
    <property type="entry name" value="WH-like_DNA-bd_sf"/>
</dbReference>
<reference evidence="6" key="2">
    <citation type="journal article" date="2022" name="Nat. Microbiol.">
        <title>A closed Candidatus Odinarchaeum chromosome exposes Asgard archaeal viruses.</title>
        <authorList>
            <person name="Tamarit D."/>
            <person name="Caceres E.F."/>
            <person name="Krupovic M."/>
            <person name="Nijland R."/>
            <person name="Eme L."/>
            <person name="Robinson N.P."/>
            <person name="Ettema T.J.G."/>
        </authorList>
    </citation>
    <scope>NUCLEOTIDE SEQUENCE</scope>
    <source>
        <strain evidence="6">LCB_4</strain>
    </source>
</reference>
<dbReference type="PANTHER" id="PTHR33238">
    <property type="entry name" value="IRON (METAL) DEPENDENT REPRESSOR, DTXR FAMILY"/>
    <property type="match status" value="1"/>
</dbReference>
<evidence type="ECO:0000256" key="1">
    <source>
        <dbReference type="ARBA" id="ARBA00007871"/>
    </source>
</evidence>
<dbReference type="AlphaFoldDB" id="A0AAF0D2I1"/>
<dbReference type="GO" id="GO:0046914">
    <property type="term" value="F:transition metal ion binding"/>
    <property type="evidence" value="ECO:0007669"/>
    <property type="project" value="InterPro"/>
</dbReference>
<organism evidence="6 7">
    <name type="scientific">Odinarchaeota yellowstonii (strain LCB_4)</name>
    <dbReference type="NCBI Taxonomy" id="1841599"/>
    <lineage>
        <taxon>Archaea</taxon>
        <taxon>Promethearchaeati</taxon>
        <taxon>Candidatus Odinarchaeota</taxon>
        <taxon>Candidatus Odinarchaeia</taxon>
        <taxon>Candidatus Odinarchaeales</taxon>
        <taxon>Candidatus Odinarchaeaceae</taxon>
        <taxon>Candidatus Odinarchaeum</taxon>
    </lineage>
</organism>
<dbReference type="Gene3D" id="1.10.10.10">
    <property type="entry name" value="Winged helix-like DNA-binding domain superfamily/Winged helix DNA-binding domain"/>
    <property type="match status" value="1"/>
</dbReference>
<dbReference type="SUPFAM" id="SSF47979">
    <property type="entry name" value="Iron-dependent repressor protein, dimerization domain"/>
    <property type="match status" value="1"/>
</dbReference>
<evidence type="ECO:0000313" key="6">
    <source>
        <dbReference type="EMBL" id="WEU40430.1"/>
    </source>
</evidence>
<name>A0AAF0D2I1_ODILC</name>
<dbReference type="KEGG" id="oyw:OdinLCB4_000410"/>
<dbReference type="SMART" id="SM00899">
    <property type="entry name" value="FeoA"/>
    <property type="match status" value="1"/>
</dbReference>
<dbReference type="Proteomes" id="UP000186851">
    <property type="component" value="Chromosome"/>
</dbReference>
<feature type="domain" description="HTH dtxR-type" evidence="5">
    <location>
        <begin position="10"/>
        <end position="72"/>
    </location>
</feature>
<dbReference type="SMART" id="SM00529">
    <property type="entry name" value="HTH_DTXR"/>
    <property type="match status" value="1"/>
</dbReference>
<reference evidence="6" key="1">
    <citation type="journal article" date="2017" name="Nature">
        <title>Asgard archaea illuminate the origin of eukaryotic cellular complexity.</title>
        <authorList>
            <person name="Zaremba-Niedzwiedzka K."/>
            <person name="Caceres E.F."/>
            <person name="Saw J.H."/>
            <person name="Backstrom D."/>
            <person name="Juzokaite L."/>
            <person name="Vancaester E."/>
            <person name="Seitz K.W."/>
            <person name="Anantharaman K."/>
            <person name="Starnawski P."/>
            <person name="Kjeldsen K.U."/>
            <person name="Scott M.B."/>
            <person name="Nunoura T."/>
            <person name="Banfield J.F."/>
            <person name="Schramm A."/>
            <person name="Baker B.J."/>
            <person name="Spang A."/>
            <person name="Ettema T.J.G."/>
        </authorList>
    </citation>
    <scope>NUCLEOTIDE SEQUENCE</scope>
    <source>
        <strain evidence="6">LCB_4</strain>
    </source>
</reference>
<sequence length="223" mass="26106">MMKMKREDNLTDMAEDYIAVIYRLYEKKNTRVKISELTKYIPSSPSTITEMIQRLAAKKYLEYEPFKGVKLSQKGVKLAEKILRRHRIIERFLTDILDLNPADAHIEACKLEHSVSPVIEEKLYQVLHKPATCPHGNEIDTRIKEQRLVDMYSLDVNEKAVIKKFLDEREEVLKSIYSLGLKIGEIFKITSKDEHRILVNLENRKPTLLDRRLAETILVEKII</sequence>
<proteinExistence type="inferred from homology"/>
<dbReference type="GO" id="GO:0003677">
    <property type="term" value="F:DNA binding"/>
    <property type="evidence" value="ECO:0007669"/>
    <property type="project" value="UniProtKB-KW"/>
</dbReference>
<dbReference type="PROSITE" id="PS50944">
    <property type="entry name" value="HTH_DTXR"/>
    <property type="match status" value="1"/>
</dbReference>
<dbReference type="InterPro" id="IPR022687">
    <property type="entry name" value="HTH_DTXR"/>
</dbReference>
<dbReference type="GO" id="GO:0046983">
    <property type="term" value="F:protein dimerization activity"/>
    <property type="evidence" value="ECO:0007669"/>
    <property type="project" value="InterPro"/>
</dbReference>
<dbReference type="InterPro" id="IPR007167">
    <property type="entry name" value="Fe-transptr_FeoA-like"/>
</dbReference>
<dbReference type="Gene3D" id="1.10.60.10">
    <property type="entry name" value="Iron dependent repressor, metal binding and dimerisation domain"/>
    <property type="match status" value="1"/>
</dbReference>
<dbReference type="Pfam" id="PF01325">
    <property type="entry name" value="Fe_dep_repress"/>
    <property type="match status" value="1"/>
</dbReference>
<dbReference type="InterPro" id="IPR036390">
    <property type="entry name" value="WH_DNA-bd_sf"/>
</dbReference>
<dbReference type="Pfam" id="PF04023">
    <property type="entry name" value="FeoA"/>
    <property type="match status" value="1"/>
</dbReference>
<accession>A0AAF0D2I1</accession>
<evidence type="ECO:0000259" key="5">
    <source>
        <dbReference type="PROSITE" id="PS50944"/>
    </source>
</evidence>
<dbReference type="Pfam" id="PF02742">
    <property type="entry name" value="Fe_dep_repr_C"/>
    <property type="match status" value="1"/>
</dbReference>
<evidence type="ECO:0000313" key="7">
    <source>
        <dbReference type="Proteomes" id="UP000186851"/>
    </source>
</evidence>
<dbReference type="EMBL" id="CP091871">
    <property type="protein sequence ID" value="WEU40430.1"/>
    <property type="molecule type" value="Genomic_DNA"/>
</dbReference>
<keyword evidence="2" id="KW-0805">Transcription regulation</keyword>
<evidence type="ECO:0000256" key="2">
    <source>
        <dbReference type="ARBA" id="ARBA00023015"/>
    </source>
</evidence>
<keyword evidence="3" id="KW-0238">DNA-binding</keyword>
<dbReference type="InterPro" id="IPR001367">
    <property type="entry name" value="Fe_dep_repressor"/>
</dbReference>
<dbReference type="InterPro" id="IPR036421">
    <property type="entry name" value="Fe_dep_repressor_sf"/>
</dbReference>
<evidence type="ECO:0000256" key="3">
    <source>
        <dbReference type="ARBA" id="ARBA00023125"/>
    </source>
</evidence>
<dbReference type="InterPro" id="IPR022689">
    <property type="entry name" value="Iron_dep_repressor"/>
</dbReference>